<name>A0ABV0WCJ4_9TELE</name>
<accession>A0ABV0WCJ4</accession>
<proteinExistence type="predicted"/>
<dbReference type="EMBL" id="JAHRIM010040232">
    <property type="protein sequence ID" value="MEQ2266451.1"/>
    <property type="molecule type" value="Genomic_DNA"/>
</dbReference>
<dbReference type="InterPro" id="IPR021818">
    <property type="entry name" value="SIPA1L_C"/>
</dbReference>
<evidence type="ECO:0000313" key="5">
    <source>
        <dbReference type="Proteomes" id="UP001444071"/>
    </source>
</evidence>
<evidence type="ECO:0000259" key="3">
    <source>
        <dbReference type="Pfam" id="PF11881"/>
    </source>
</evidence>
<evidence type="ECO:0000256" key="1">
    <source>
        <dbReference type="SAM" id="Coils"/>
    </source>
</evidence>
<feature type="domain" description="Signal-induced proliferation-associated 1-like protein C-terminal" evidence="3">
    <location>
        <begin position="104"/>
        <end position="206"/>
    </location>
</feature>
<evidence type="ECO:0000313" key="4">
    <source>
        <dbReference type="EMBL" id="MEQ2266451.1"/>
    </source>
</evidence>
<gene>
    <name evidence="4" type="ORF">XENORESO_005248</name>
</gene>
<reference evidence="4 5" key="1">
    <citation type="submission" date="2021-06" db="EMBL/GenBank/DDBJ databases">
        <authorList>
            <person name="Palmer J.M."/>
        </authorList>
    </citation>
    <scope>NUCLEOTIDE SEQUENCE [LARGE SCALE GENOMIC DNA]</scope>
    <source>
        <strain evidence="4 5">XR_2019</strain>
        <tissue evidence="4">Muscle</tissue>
    </source>
</reference>
<feature type="domain" description="Signal-induced proliferation-associated 1-like protein C-terminal" evidence="3">
    <location>
        <begin position="213"/>
        <end position="270"/>
    </location>
</feature>
<comment type="caution">
    <text evidence="4">The sequence shown here is derived from an EMBL/GenBank/DDBJ whole genome shotgun (WGS) entry which is preliminary data.</text>
</comment>
<keyword evidence="5" id="KW-1185">Reference proteome</keyword>
<evidence type="ECO:0000256" key="2">
    <source>
        <dbReference type="SAM" id="MobiDB-lite"/>
    </source>
</evidence>
<keyword evidence="1" id="KW-0175">Coiled coil</keyword>
<protein>
    <recommendedName>
        <fullName evidence="3">Signal-induced proliferation-associated 1-like protein C-terminal domain-containing protein</fullName>
    </recommendedName>
</protein>
<feature type="region of interest" description="Disordered" evidence="2">
    <location>
        <begin position="125"/>
        <end position="144"/>
    </location>
</feature>
<feature type="coiled-coil region" evidence="1">
    <location>
        <begin position="262"/>
        <end position="310"/>
    </location>
</feature>
<organism evidence="4 5">
    <name type="scientific">Xenotaenia resolanae</name>
    <dbReference type="NCBI Taxonomy" id="208358"/>
    <lineage>
        <taxon>Eukaryota</taxon>
        <taxon>Metazoa</taxon>
        <taxon>Chordata</taxon>
        <taxon>Craniata</taxon>
        <taxon>Vertebrata</taxon>
        <taxon>Euteleostomi</taxon>
        <taxon>Actinopterygii</taxon>
        <taxon>Neopterygii</taxon>
        <taxon>Teleostei</taxon>
        <taxon>Neoteleostei</taxon>
        <taxon>Acanthomorphata</taxon>
        <taxon>Ovalentaria</taxon>
        <taxon>Atherinomorphae</taxon>
        <taxon>Cyprinodontiformes</taxon>
        <taxon>Goodeidae</taxon>
        <taxon>Xenotaenia</taxon>
    </lineage>
</organism>
<sequence length="326" mass="36537">MDPEMLGLTYIKGASTDSGIDTNPCVPPGARVLLQGRVGEQGHPWVSELHEDEMTEEDHGKLYLQQGFASAIISSHVTEGSIGDLSEISSHSRQLYAQEAACRLQTAEQDGKSLQRLSKEEFRKMLLPDSPPGEDRSRKVLAPGSLSPRRSLYRTLSDESVCSNRKASSYASSHSSMLDQAMPNDILFSTTPPYHSTLPPRMIHNQGASNLRNQRVASFCTMTDMQRVEALQISRELTRRVVEAEGAALESDSSPSTLTGKVNQLEVILRQLQQDLRKEKEDKAMLQEEVQHLRQDNMRLQEESQTAAAQLRKFTEWFFHSIDKKP</sequence>
<dbReference type="Pfam" id="PF11881">
    <property type="entry name" value="SPAR_C"/>
    <property type="match status" value="2"/>
</dbReference>
<dbReference type="Proteomes" id="UP001444071">
    <property type="component" value="Unassembled WGS sequence"/>
</dbReference>